<evidence type="ECO:0000256" key="7">
    <source>
        <dbReference type="ARBA" id="ARBA00022519"/>
    </source>
</evidence>
<evidence type="ECO:0000313" key="26">
    <source>
        <dbReference type="EMBL" id="QGM44786.1"/>
    </source>
</evidence>
<feature type="binding site" description="axial binding residue" evidence="22">
    <location>
        <position position="269"/>
    </location>
    <ligand>
        <name>heme c</name>
        <dbReference type="ChEBI" id="CHEBI:61717"/>
        <label>1</label>
    </ligand>
    <ligandPart>
        <name>Fe</name>
        <dbReference type="ChEBI" id="CHEBI:18248"/>
    </ligandPart>
</feature>
<dbReference type="RefSeq" id="WP_136495083.1">
    <property type="nucleotide sequence ID" value="NZ_CP046052.1"/>
</dbReference>
<comment type="subcellular location">
    <subcellularLocation>
        <location evidence="1 21">Cell inner membrane</location>
    </subcellularLocation>
</comment>
<dbReference type="AlphaFoldDB" id="A0A6B8K9L3"/>
<dbReference type="GO" id="GO:0009055">
    <property type="term" value="F:electron transfer activity"/>
    <property type="evidence" value="ECO:0007669"/>
    <property type="project" value="InterPro"/>
</dbReference>
<evidence type="ECO:0000256" key="5">
    <source>
        <dbReference type="ARBA" id="ARBA00022448"/>
    </source>
</evidence>
<evidence type="ECO:0000256" key="21">
    <source>
        <dbReference type="PIRNR" id="PIRNR000006"/>
    </source>
</evidence>
<keyword evidence="14 21" id="KW-0249">Electron transport</keyword>
<dbReference type="Gene3D" id="6.10.280.130">
    <property type="match status" value="1"/>
</dbReference>
<feature type="binding site" description="axial binding residue" evidence="22">
    <location>
        <position position="131"/>
    </location>
    <ligand>
        <name>heme c</name>
        <dbReference type="ChEBI" id="CHEBI:61717"/>
        <label>1</label>
    </ligand>
    <ligandPart>
        <name>Fe</name>
        <dbReference type="ChEBI" id="CHEBI:18248"/>
    </ligandPart>
</feature>
<keyword evidence="8 21" id="KW-0349">Heme</keyword>
<dbReference type="InterPro" id="IPR004678">
    <property type="entry name" value="Cyt_c_oxidase_cbb3_su3"/>
</dbReference>
<keyword evidence="12" id="KW-0677">Repeat</keyword>
<gene>
    <name evidence="26" type="primary">ccoP</name>
    <name evidence="26" type="ORF">H2LOC_003270</name>
</gene>
<dbReference type="GO" id="GO:0016491">
    <property type="term" value="F:oxidoreductase activity"/>
    <property type="evidence" value="ECO:0007669"/>
    <property type="project" value="UniProtKB-KW"/>
</dbReference>
<keyword evidence="19 21" id="KW-0472">Membrane</keyword>
<feature type="binding site" description="covalent" evidence="23">
    <location>
        <position position="224"/>
    </location>
    <ligand>
        <name>heme c</name>
        <dbReference type="ChEBI" id="CHEBI:61717"/>
        <label>2</label>
    </ligand>
</feature>
<dbReference type="PANTHER" id="PTHR33751:SF1">
    <property type="entry name" value="CBB3-TYPE CYTOCHROME C OXIDASE SUBUNIT FIXP"/>
    <property type="match status" value="1"/>
</dbReference>
<keyword evidence="7 21" id="KW-0997">Cell inner membrane</keyword>
<feature type="binding site" description="covalent" evidence="23">
    <location>
        <position position="130"/>
    </location>
    <ligand>
        <name>heme c</name>
        <dbReference type="ChEBI" id="CHEBI:61717"/>
        <label>1</label>
    </ligand>
</feature>
<evidence type="ECO:0000256" key="16">
    <source>
        <dbReference type="ARBA" id="ARBA00023002"/>
    </source>
</evidence>
<dbReference type="GO" id="GO:0020037">
    <property type="term" value="F:heme binding"/>
    <property type="evidence" value="ECO:0007669"/>
    <property type="project" value="InterPro"/>
</dbReference>
<dbReference type="GO" id="GO:0006119">
    <property type="term" value="P:oxidative phosphorylation"/>
    <property type="evidence" value="ECO:0007669"/>
    <property type="project" value="UniProtKB-UniPathway"/>
</dbReference>
<dbReference type="InterPro" id="IPR038414">
    <property type="entry name" value="CcoP_N_sf"/>
</dbReference>
<evidence type="ECO:0000256" key="11">
    <source>
        <dbReference type="ARBA" id="ARBA00022723"/>
    </source>
</evidence>
<dbReference type="Pfam" id="PF14715">
    <property type="entry name" value="FixP_N"/>
    <property type="match status" value="1"/>
</dbReference>
<keyword evidence="16 21" id="KW-0560">Oxidoreductase</keyword>
<feature type="transmembrane region" description="Helical" evidence="24">
    <location>
        <begin position="38"/>
        <end position="60"/>
    </location>
</feature>
<dbReference type="Proteomes" id="UP000309061">
    <property type="component" value="Chromosome"/>
</dbReference>
<keyword evidence="18 21" id="KW-0406">Ion transport</keyword>
<dbReference type="Gene3D" id="1.10.760.10">
    <property type="entry name" value="Cytochrome c-like domain"/>
    <property type="match status" value="2"/>
</dbReference>
<dbReference type="UniPathway" id="UPA00705"/>
<dbReference type="SUPFAM" id="SSF46626">
    <property type="entry name" value="Cytochrome c"/>
    <property type="match status" value="2"/>
</dbReference>
<evidence type="ECO:0000256" key="14">
    <source>
        <dbReference type="ARBA" id="ARBA00022982"/>
    </source>
</evidence>
<feature type="binding site" description="covalent" evidence="23">
    <location>
        <position position="227"/>
    </location>
    <ligand>
        <name>heme c</name>
        <dbReference type="ChEBI" id="CHEBI:61717"/>
        <label>2</label>
    </ligand>
</feature>
<sequence length="295" mass="31837">MSIDRHETNVRIDPLSGVSTTGHEWDGVEELNTPLPRWWVWTFIATVVWGVAYCFVYPAWPTASGGSEGFFGWHSRAAVEQDVAALQETRAPILQKIKNAPIDTIEKNPELLAAARTVGKVAFLNNCAPCHGAGAQGAKGYPNLNDDDWIWGGKLADIQSTIEHGVRWDADKDSRSGAMPAFGRDGILTPQQISDVADWVRTMADVPDALAPEPAGEKVYNENCAVCHGVEGQGNKAMGAPNLFDAIWLYGSDKPTIVKRISQGGGGVMPAWKGRLDDTTIKALTVYVHSLGGGQ</sequence>
<keyword evidence="9 21" id="KW-0679">Respiratory chain</keyword>
<name>A0A6B8K9L3_9HYPH</name>
<evidence type="ECO:0000256" key="18">
    <source>
        <dbReference type="ARBA" id="ARBA00023065"/>
    </source>
</evidence>
<keyword evidence="10 24" id="KW-0812">Transmembrane</keyword>
<feature type="binding site" description="axial binding residue" evidence="22">
    <location>
        <position position="179"/>
    </location>
    <ligand>
        <name>heme c</name>
        <dbReference type="ChEBI" id="CHEBI:61717"/>
        <label>2</label>
    </ligand>
    <ligandPart>
        <name>Fe</name>
        <dbReference type="ChEBI" id="CHEBI:18248"/>
    </ligandPart>
</feature>
<dbReference type="InterPro" id="IPR008168">
    <property type="entry name" value="Cyt_C_IC"/>
</dbReference>
<keyword evidence="15 24" id="KW-1133">Transmembrane helix</keyword>
<dbReference type="InterPro" id="IPR032858">
    <property type="entry name" value="CcoP_N"/>
</dbReference>
<dbReference type="NCBIfam" id="TIGR00782">
    <property type="entry name" value="ccoP"/>
    <property type="match status" value="1"/>
</dbReference>
<evidence type="ECO:0000256" key="1">
    <source>
        <dbReference type="ARBA" id="ARBA00004533"/>
    </source>
</evidence>
<dbReference type="Pfam" id="PF00034">
    <property type="entry name" value="Cytochrom_C"/>
    <property type="match status" value="1"/>
</dbReference>
<dbReference type="KEGG" id="mhey:H2LOC_003270"/>
<evidence type="ECO:0000256" key="3">
    <source>
        <dbReference type="ARBA" id="ARBA00006113"/>
    </source>
</evidence>
<evidence type="ECO:0000256" key="9">
    <source>
        <dbReference type="ARBA" id="ARBA00022660"/>
    </source>
</evidence>
<dbReference type="OrthoDB" id="9811281at2"/>
<dbReference type="GO" id="GO:1902600">
    <property type="term" value="P:proton transmembrane transport"/>
    <property type="evidence" value="ECO:0007669"/>
    <property type="project" value="UniProtKB-KW"/>
</dbReference>
<organism evidence="26 27">
    <name type="scientific">Methylocystis heyeri</name>
    <dbReference type="NCBI Taxonomy" id="391905"/>
    <lineage>
        <taxon>Bacteria</taxon>
        <taxon>Pseudomonadati</taxon>
        <taxon>Pseudomonadota</taxon>
        <taxon>Alphaproteobacteria</taxon>
        <taxon>Hyphomicrobiales</taxon>
        <taxon>Methylocystaceae</taxon>
        <taxon>Methylocystis</taxon>
    </lineage>
</organism>
<keyword evidence="27" id="KW-1185">Reference proteome</keyword>
<evidence type="ECO:0000259" key="25">
    <source>
        <dbReference type="PROSITE" id="PS51007"/>
    </source>
</evidence>
<dbReference type="InterPro" id="IPR050597">
    <property type="entry name" value="Cytochrome_c_Oxidase_Subunit"/>
</dbReference>
<dbReference type="InterPro" id="IPR036909">
    <property type="entry name" value="Cyt_c-like_dom_sf"/>
</dbReference>
<dbReference type="PRINTS" id="PR00605">
    <property type="entry name" value="CYTCHROMECIC"/>
</dbReference>
<dbReference type="GO" id="GO:0005506">
    <property type="term" value="F:iron ion binding"/>
    <property type="evidence" value="ECO:0007669"/>
    <property type="project" value="InterPro"/>
</dbReference>
<dbReference type="EMBL" id="CP046052">
    <property type="protein sequence ID" value="QGM44786.1"/>
    <property type="molecule type" value="Genomic_DNA"/>
</dbReference>
<evidence type="ECO:0000256" key="6">
    <source>
        <dbReference type="ARBA" id="ARBA00022475"/>
    </source>
</evidence>
<evidence type="ECO:0000256" key="2">
    <source>
        <dbReference type="ARBA" id="ARBA00004673"/>
    </source>
</evidence>
<comment type="cofactor">
    <cofactor evidence="21 23">
        <name>heme c</name>
        <dbReference type="ChEBI" id="CHEBI:61717"/>
    </cofactor>
    <text evidence="21 23">Binds 2 heme C groups per subunit.</text>
</comment>
<feature type="binding site" description="axial binding residue" evidence="22">
    <location>
        <position position="228"/>
    </location>
    <ligand>
        <name>heme c</name>
        <dbReference type="ChEBI" id="CHEBI:61717"/>
        <label>2</label>
    </ligand>
    <ligandPart>
        <name>Fe</name>
        <dbReference type="ChEBI" id="CHEBI:18248"/>
    </ligandPart>
</feature>
<keyword evidence="6 21" id="KW-1003">Cell membrane</keyword>
<accession>A0A6B8K9L3</accession>
<comment type="similarity">
    <text evidence="3 21">Belongs to the CcoP / FixP family.</text>
</comment>
<evidence type="ECO:0000256" key="22">
    <source>
        <dbReference type="PIRSR" id="PIRSR000006-1"/>
    </source>
</evidence>
<keyword evidence="13 21" id="KW-0375">Hydrogen ion transport</keyword>
<evidence type="ECO:0000256" key="24">
    <source>
        <dbReference type="SAM" id="Phobius"/>
    </source>
</evidence>
<protein>
    <recommendedName>
        <fullName evidence="21">Cbb3-type cytochrome c oxidase subunit</fullName>
    </recommendedName>
</protein>
<evidence type="ECO:0000256" key="19">
    <source>
        <dbReference type="ARBA" id="ARBA00023136"/>
    </source>
</evidence>
<evidence type="ECO:0000256" key="8">
    <source>
        <dbReference type="ARBA" id="ARBA00022617"/>
    </source>
</evidence>
<proteinExistence type="inferred from homology"/>
<comment type="subunit">
    <text evidence="4">Component of the cbb3-type cytochrome c oxidase at least composed of FixN, FixO, FixQ and FixP.</text>
</comment>
<evidence type="ECO:0000313" key="27">
    <source>
        <dbReference type="Proteomes" id="UP000309061"/>
    </source>
</evidence>
<dbReference type="InterPro" id="IPR009056">
    <property type="entry name" value="Cyt_c-like_dom"/>
</dbReference>
<evidence type="ECO:0000256" key="4">
    <source>
        <dbReference type="ARBA" id="ARBA00011203"/>
    </source>
</evidence>
<evidence type="ECO:0000256" key="15">
    <source>
        <dbReference type="ARBA" id="ARBA00022989"/>
    </source>
</evidence>
<keyword evidence="5 21" id="KW-0813">Transport</keyword>
<dbReference type="GO" id="GO:0005886">
    <property type="term" value="C:plasma membrane"/>
    <property type="evidence" value="ECO:0007669"/>
    <property type="project" value="UniProtKB-SubCell"/>
</dbReference>
<evidence type="ECO:0000256" key="20">
    <source>
        <dbReference type="ARBA" id="ARBA00025525"/>
    </source>
</evidence>
<dbReference type="PIRSF" id="PIRSF000006">
    <property type="entry name" value="Cbb3-Cox_fixP"/>
    <property type="match status" value="1"/>
</dbReference>
<keyword evidence="17 21" id="KW-0408">Iron</keyword>
<reference evidence="26 27" key="1">
    <citation type="submission" date="2019-11" db="EMBL/GenBank/DDBJ databases">
        <title>The genome sequence of Methylocystis heyeri.</title>
        <authorList>
            <person name="Oshkin I.Y."/>
            <person name="Miroshnikov K."/>
            <person name="Dedysh S.N."/>
        </authorList>
    </citation>
    <scope>NUCLEOTIDE SEQUENCE [LARGE SCALE GENOMIC DNA]</scope>
    <source>
        <strain evidence="26 27">H2</strain>
    </source>
</reference>
<evidence type="ECO:0000256" key="12">
    <source>
        <dbReference type="ARBA" id="ARBA00022737"/>
    </source>
</evidence>
<dbReference type="PANTHER" id="PTHR33751">
    <property type="entry name" value="CBB3-TYPE CYTOCHROME C OXIDASE SUBUNIT FIXP"/>
    <property type="match status" value="1"/>
</dbReference>
<comment type="pathway">
    <text evidence="2 21">Energy metabolism; oxidative phosphorylation.</text>
</comment>
<comment type="function">
    <text evidence="20">C-type cytochrome. Part of the cbb3-type cytochrome c oxidase complex. FixP subunit is required for transferring electrons from donor cytochrome c via its heme groups to FixO subunit. From there, electrons are shuttled to the catalytic binuclear center of FixN subunit where oxygen reduction takes place. The complex also functions as a proton pump.</text>
</comment>
<feature type="domain" description="Cytochrome c" evidence="25">
    <location>
        <begin position="211"/>
        <end position="292"/>
    </location>
</feature>
<evidence type="ECO:0000256" key="13">
    <source>
        <dbReference type="ARBA" id="ARBA00022781"/>
    </source>
</evidence>
<feature type="binding site" description="covalent" evidence="23">
    <location>
        <position position="127"/>
    </location>
    <ligand>
        <name>heme c</name>
        <dbReference type="ChEBI" id="CHEBI:61717"/>
        <label>1</label>
    </ligand>
</feature>
<dbReference type="Pfam" id="PF13442">
    <property type="entry name" value="Cytochrome_CBB3"/>
    <property type="match status" value="1"/>
</dbReference>
<evidence type="ECO:0000256" key="17">
    <source>
        <dbReference type="ARBA" id="ARBA00023004"/>
    </source>
</evidence>
<dbReference type="PROSITE" id="PS51007">
    <property type="entry name" value="CYTC"/>
    <property type="match status" value="2"/>
</dbReference>
<evidence type="ECO:0000256" key="23">
    <source>
        <dbReference type="PIRSR" id="PIRSR000006-2"/>
    </source>
</evidence>
<feature type="domain" description="Cytochrome c" evidence="25">
    <location>
        <begin position="114"/>
        <end position="204"/>
    </location>
</feature>
<evidence type="ECO:0000256" key="10">
    <source>
        <dbReference type="ARBA" id="ARBA00022692"/>
    </source>
</evidence>
<keyword evidence="11 21" id="KW-0479">Metal-binding</keyword>